<accession>A0A7H9B667</accession>
<name>A0A7H9B667_ZYGMR</name>
<sequence length="461" mass="51644">MFVSPPPASTKVQGLGRRHVHVGGHVAPVNNGALQSIPEDFAMAGSSGSREQPMYQPRQDLPSQQAGTMLPSPIKLEAANFVNAPPEYADRARDEIRKRLLQSSNGAGAGSLSTASSNSPSVRTPRSSRASSVLDSRSVMSDGASSIFSQPMTVYTQSTRESSLLPSQKIVTQVSLEDALPKTFLDMYPPEILLGEPSNLLCNGRPKFTERELLDWELNDIRSLLIIENPRPEWGNQLPSIIANHPNLPNFRFQLLPLSSSDDFIIETLVNSDLYLEANLDFQFKLTSARYTVTSARKRHEHITGKNEPIMHLSKPEWRNIIENYLLNIAVEAQCRYDFKHRCSEFKKLKLQQELQQNLKRPNMPPPSFIPVNEKRSPVSKNNGSASLLRKTLMKNLQLKNFNKSNEHQNNEKPNLSTGSNQTVGKISLTKDEKAKLWSHCQAQVYQRLGLDWQPDKVTGL</sequence>
<dbReference type="Proteomes" id="UP000509704">
    <property type="component" value="Chromosome 6"/>
</dbReference>
<dbReference type="OrthoDB" id="4081967at2759"/>
<dbReference type="GeneID" id="59237788"/>
<dbReference type="EMBL" id="CP058609">
    <property type="protein sequence ID" value="QLG74030.1"/>
    <property type="molecule type" value="Genomic_DNA"/>
</dbReference>
<organism evidence="2 3">
    <name type="scientific">Zygotorulaspora mrakii</name>
    <name type="common">Zygosaccharomyces mrakii</name>
    <dbReference type="NCBI Taxonomy" id="42260"/>
    <lineage>
        <taxon>Eukaryota</taxon>
        <taxon>Fungi</taxon>
        <taxon>Dikarya</taxon>
        <taxon>Ascomycota</taxon>
        <taxon>Saccharomycotina</taxon>
        <taxon>Saccharomycetes</taxon>
        <taxon>Saccharomycetales</taxon>
        <taxon>Saccharomycetaceae</taxon>
        <taxon>Zygotorulaspora</taxon>
    </lineage>
</organism>
<protein>
    <recommendedName>
        <fullName evidence="4">Protein MTH1</fullName>
    </recommendedName>
</protein>
<dbReference type="Pfam" id="PF17235">
    <property type="entry name" value="STD1"/>
    <property type="match status" value="1"/>
</dbReference>
<evidence type="ECO:0000256" key="1">
    <source>
        <dbReference type="SAM" id="MobiDB-lite"/>
    </source>
</evidence>
<keyword evidence="3" id="KW-1185">Reference proteome</keyword>
<evidence type="ECO:0000313" key="3">
    <source>
        <dbReference type="Proteomes" id="UP000509704"/>
    </source>
</evidence>
<proteinExistence type="predicted"/>
<feature type="region of interest" description="Disordered" evidence="1">
    <location>
        <begin position="359"/>
        <end position="384"/>
    </location>
</feature>
<dbReference type="KEGG" id="zmk:HG535_0F05420"/>
<feature type="region of interest" description="Disordered" evidence="1">
    <location>
        <begin position="43"/>
        <end position="68"/>
    </location>
</feature>
<evidence type="ECO:0008006" key="4">
    <source>
        <dbReference type="Google" id="ProtNLM"/>
    </source>
</evidence>
<gene>
    <name evidence="2" type="ORF">HG535_0F05420</name>
</gene>
<dbReference type="InterPro" id="IPR035189">
    <property type="entry name" value="Std1/Mth1"/>
</dbReference>
<feature type="region of interest" description="Disordered" evidence="1">
    <location>
        <begin position="103"/>
        <end position="137"/>
    </location>
</feature>
<dbReference type="AlphaFoldDB" id="A0A7H9B667"/>
<dbReference type="RefSeq" id="XP_037145755.1">
    <property type="nucleotide sequence ID" value="XM_037289860.1"/>
</dbReference>
<evidence type="ECO:0000313" key="2">
    <source>
        <dbReference type="EMBL" id="QLG74030.1"/>
    </source>
</evidence>
<reference evidence="2 3" key="1">
    <citation type="submission" date="2020-07" db="EMBL/GenBank/DDBJ databases">
        <title>The yeast mating-type switching endonuclease HO is a domesticated member of an unorthodox homing genetic element family.</title>
        <authorList>
            <person name="Coughlan A.Y."/>
            <person name="Lombardi L."/>
            <person name="Braun-Galleani S."/>
            <person name="Martos A.R."/>
            <person name="Galeote V."/>
            <person name="Bigey F."/>
            <person name="Dequin S."/>
            <person name="Byrne K.P."/>
            <person name="Wolfe K.H."/>
        </authorList>
    </citation>
    <scope>NUCLEOTIDE SEQUENCE [LARGE SCALE GENOMIC DNA]</scope>
    <source>
        <strain evidence="2 3">NRRL Y-6702</strain>
    </source>
</reference>